<keyword evidence="3" id="KW-0808">Transferase</keyword>
<protein>
    <recommendedName>
        <fullName evidence="5">Poly-beta-hydroxybutyrate polymerase N-terminal domain-containing protein</fullName>
    </recommendedName>
</protein>
<dbReference type="InterPro" id="IPR010941">
    <property type="entry name" value="PhaC_N"/>
</dbReference>
<dbReference type="NCBIfam" id="TIGR01838">
    <property type="entry name" value="PHA_synth_I"/>
    <property type="match status" value="1"/>
</dbReference>
<name>A0A0F9XVK7_9ZZZZ</name>
<keyword evidence="2" id="KW-0963">Cytoplasm</keyword>
<evidence type="ECO:0000256" key="1">
    <source>
        <dbReference type="ARBA" id="ARBA00004496"/>
    </source>
</evidence>
<dbReference type="GO" id="GO:0016746">
    <property type="term" value="F:acyltransferase activity"/>
    <property type="evidence" value="ECO:0007669"/>
    <property type="project" value="UniProtKB-KW"/>
</dbReference>
<dbReference type="SUPFAM" id="SSF53474">
    <property type="entry name" value="alpha/beta-Hydrolases"/>
    <property type="match status" value="1"/>
</dbReference>
<gene>
    <name evidence="6" type="ORF">LCGC14_0169360</name>
</gene>
<proteinExistence type="predicted"/>
<evidence type="ECO:0000256" key="2">
    <source>
        <dbReference type="ARBA" id="ARBA00022490"/>
    </source>
</evidence>
<evidence type="ECO:0000313" key="6">
    <source>
        <dbReference type="EMBL" id="KKN96343.1"/>
    </source>
</evidence>
<dbReference type="PANTHER" id="PTHR36837">
    <property type="entry name" value="POLY(3-HYDROXYALKANOATE) POLYMERASE SUBUNIT PHAC"/>
    <property type="match status" value="1"/>
</dbReference>
<feature type="domain" description="Poly-beta-hydroxybutyrate polymerase N-terminal" evidence="5">
    <location>
        <begin position="121"/>
        <end position="292"/>
    </location>
</feature>
<dbReference type="AlphaFoldDB" id="A0A0F9XVK7"/>
<reference evidence="6" key="1">
    <citation type="journal article" date="2015" name="Nature">
        <title>Complex archaea that bridge the gap between prokaryotes and eukaryotes.</title>
        <authorList>
            <person name="Spang A."/>
            <person name="Saw J.H."/>
            <person name="Jorgensen S.L."/>
            <person name="Zaremba-Niedzwiedzka K."/>
            <person name="Martijn J."/>
            <person name="Lind A.E."/>
            <person name="van Eijk R."/>
            <person name="Schleper C."/>
            <person name="Guy L."/>
            <person name="Ettema T.J."/>
        </authorList>
    </citation>
    <scope>NUCLEOTIDE SEQUENCE</scope>
</reference>
<dbReference type="InterPro" id="IPR010963">
    <property type="entry name" value="PHA_synth_I"/>
</dbReference>
<evidence type="ECO:0000256" key="4">
    <source>
        <dbReference type="ARBA" id="ARBA00023315"/>
    </source>
</evidence>
<dbReference type="EMBL" id="LAZR01000065">
    <property type="protein sequence ID" value="KKN96343.1"/>
    <property type="molecule type" value="Genomic_DNA"/>
</dbReference>
<comment type="caution">
    <text evidence="6">The sequence shown here is derived from an EMBL/GenBank/DDBJ whole genome shotgun (WGS) entry which is preliminary data.</text>
</comment>
<dbReference type="PANTHER" id="PTHR36837:SF5">
    <property type="entry name" value="POLY-3-HYDROXYBUTYRATE SYNTHASE"/>
    <property type="match status" value="1"/>
</dbReference>
<sequence>MTTKRSAELGGIDKTGTGEEYVVKDPQAFALNMARVLEQLGKAAAAWVEPREKGEFDAGPVSMDEMVQTLSKISDYWLTDPGRAVEAQTSLFTGYMDVWNNSIRRMSGETALSPVEPQPGDKRFADTEWNSNLFFDFVKQAYLLTAQWAEDLVDKTEGLDPHTRHKAAFYMKQVSNALSPSNFIATNPELYRETVASNGENLVRGMKMFAEDMAAGGGNLRLRQSDDSSFEVGRDMALTPGKVVAQNDVCQIIQYAPETETVFKRPLLIVPPWINKFYILDLNPEKSFIKWLVEQGHTVFVISWVNPDDKQAEKGWSDYIEEGIVFGIDTAEAATGVGEVNTIGYCVGGTLLAATLAFLKASGDERIASATFLTTQVDFTHAGDLKVFVDEAQLQTLERTMGKKGYLEGTQMATAFNLLRSGDLIWPYFVNNYLRGKEPMPFDLLYWNADSTRMPKTNHLFYLRNCYLENRLSGGTMEIDGKRLDLSTVDVPIYNLATKEDHIAPARSVFVGSRVFGSDVTYVLSGSGHIAGVINPPAKKKYQYWTGPTPKKVAAYEDWLLAANETAGSWWPHWQEWIAEKSGNLVKARKPGGRKLKPIEDAPGSYVKVRV</sequence>
<dbReference type="Pfam" id="PF07167">
    <property type="entry name" value="PhaC_N"/>
    <property type="match status" value="1"/>
</dbReference>
<dbReference type="GO" id="GO:0042619">
    <property type="term" value="P:poly-hydroxybutyrate biosynthetic process"/>
    <property type="evidence" value="ECO:0007669"/>
    <property type="project" value="InterPro"/>
</dbReference>
<evidence type="ECO:0000259" key="5">
    <source>
        <dbReference type="Pfam" id="PF07167"/>
    </source>
</evidence>
<comment type="subcellular location">
    <subcellularLocation>
        <location evidence="1">Cytoplasm</location>
    </subcellularLocation>
</comment>
<accession>A0A0F9XVK7</accession>
<dbReference type="Gene3D" id="3.40.50.1820">
    <property type="entry name" value="alpha/beta hydrolase"/>
    <property type="match status" value="1"/>
</dbReference>
<dbReference type="InterPro" id="IPR029058">
    <property type="entry name" value="AB_hydrolase_fold"/>
</dbReference>
<organism evidence="6">
    <name type="scientific">marine sediment metagenome</name>
    <dbReference type="NCBI Taxonomy" id="412755"/>
    <lineage>
        <taxon>unclassified sequences</taxon>
        <taxon>metagenomes</taxon>
        <taxon>ecological metagenomes</taxon>
    </lineage>
</organism>
<dbReference type="GO" id="GO:0005737">
    <property type="term" value="C:cytoplasm"/>
    <property type="evidence" value="ECO:0007669"/>
    <property type="project" value="UniProtKB-SubCell"/>
</dbReference>
<dbReference type="InterPro" id="IPR051321">
    <property type="entry name" value="PHA/PHB_synthase"/>
</dbReference>
<keyword evidence="4" id="KW-0012">Acyltransferase</keyword>
<evidence type="ECO:0000256" key="3">
    <source>
        <dbReference type="ARBA" id="ARBA00022679"/>
    </source>
</evidence>